<feature type="compositionally biased region" description="Gly residues" evidence="1">
    <location>
        <begin position="264"/>
        <end position="284"/>
    </location>
</feature>
<evidence type="ECO:0000313" key="2">
    <source>
        <dbReference type="EMBL" id="NYJ06093.1"/>
    </source>
</evidence>
<dbReference type="RefSeq" id="WP_179716972.1">
    <property type="nucleotide sequence ID" value="NZ_JACBZT010000001.1"/>
</dbReference>
<accession>A0A853CJE1</accession>
<feature type="compositionally biased region" description="Low complexity" evidence="1">
    <location>
        <begin position="154"/>
        <end position="182"/>
    </location>
</feature>
<feature type="region of interest" description="Disordered" evidence="1">
    <location>
        <begin position="140"/>
        <end position="205"/>
    </location>
</feature>
<sequence>MTTAADDATVEEAFEAFLARRPVPGQGASVAAFAEAVRSSASAPGRPNAALADLLANGLLTDQPIRSARTAPRRRRRAAMFFPALLAKIVSAGAVAQAATGAGIVFVAFTGAGVAGALPDSLQHGFATVASTVGIQVEDPQQTDDVAPVPPATSAPTGTEVDGSGTTTDAGDDTAAPATDDGYTLEDWEKGPAEGQPFGDWVSEGARHGYADGAVISREAHEKGIVLPDDTAATTEGSGDDAEQTSAPTAGNQRSGHGNSGSAHGSGGSGSGRSGGHGPGHGDD</sequence>
<keyword evidence="3" id="KW-1185">Reference proteome</keyword>
<evidence type="ECO:0000313" key="3">
    <source>
        <dbReference type="Proteomes" id="UP000541969"/>
    </source>
</evidence>
<evidence type="ECO:0000256" key="1">
    <source>
        <dbReference type="SAM" id="MobiDB-lite"/>
    </source>
</evidence>
<dbReference type="EMBL" id="JACBZT010000001">
    <property type="protein sequence ID" value="NYJ06093.1"/>
    <property type="molecule type" value="Genomic_DNA"/>
</dbReference>
<proteinExistence type="predicted"/>
<reference evidence="2 3" key="1">
    <citation type="submission" date="2020-07" db="EMBL/GenBank/DDBJ databases">
        <title>Sequencing the genomes of 1000 actinobacteria strains.</title>
        <authorList>
            <person name="Klenk H.-P."/>
        </authorList>
    </citation>
    <scope>NUCLEOTIDE SEQUENCE [LARGE SCALE GENOMIC DNA]</scope>
    <source>
        <strain evidence="2 3">DSM 104001</strain>
    </source>
</reference>
<feature type="region of interest" description="Disordered" evidence="1">
    <location>
        <begin position="221"/>
        <end position="284"/>
    </location>
</feature>
<dbReference type="Proteomes" id="UP000541969">
    <property type="component" value="Unassembled WGS sequence"/>
</dbReference>
<gene>
    <name evidence="2" type="ORF">GGQ55_002371</name>
</gene>
<comment type="caution">
    <text evidence="2">The sequence shown here is derived from an EMBL/GenBank/DDBJ whole genome shotgun (WGS) entry which is preliminary data.</text>
</comment>
<organism evidence="2 3">
    <name type="scientific">Petropleomorpha daqingensis</name>
    <dbReference type="NCBI Taxonomy" id="2026353"/>
    <lineage>
        <taxon>Bacteria</taxon>
        <taxon>Bacillati</taxon>
        <taxon>Actinomycetota</taxon>
        <taxon>Actinomycetes</taxon>
        <taxon>Geodermatophilales</taxon>
        <taxon>Geodermatophilaceae</taxon>
        <taxon>Petropleomorpha</taxon>
    </lineage>
</organism>
<name>A0A853CJE1_9ACTN</name>
<dbReference type="AlphaFoldDB" id="A0A853CJE1"/>
<protein>
    <submittedName>
        <fullName evidence="2">Uncharacterized protein</fullName>
    </submittedName>
</protein>
<feature type="compositionally biased region" description="Polar residues" evidence="1">
    <location>
        <begin position="244"/>
        <end position="254"/>
    </location>
</feature>